<dbReference type="OrthoDB" id="3224178at2759"/>
<evidence type="ECO:0000256" key="1">
    <source>
        <dbReference type="SAM" id="SignalP"/>
    </source>
</evidence>
<dbReference type="AlphaFoldDB" id="A0A0D7BDA3"/>
<evidence type="ECO:0000313" key="3">
    <source>
        <dbReference type="Proteomes" id="UP000054007"/>
    </source>
</evidence>
<protein>
    <recommendedName>
        <fullName evidence="4">Protein kinase domain-containing protein</fullName>
    </recommendedName>
</protein>
<dbReference type="SUPFAM" id="SSF56112">
    <property type="entry name" value="Protein kinase-like (PK-like)"/>
    <property type="match status" value="1"/>
</dbReference>
<keyword evidence="1" id="KW-0732">Signal</keyword>
<sequence>MTSRFVLVTSSLGALVVTAAVLRPPRIVRIGGFWSSVYWSFRSWKWNYPISTDESVWDPYNEPHCDPAIMGKFFAHRNRIWDFMRPFFASRGYDLYVAPCSTELEQYPSAISVEPQKAPSYPYARQYCVTNEDFVFDTAKPRAWAARNRQGYEVVIKAVSNADATPELQALRLLQSDGLHNDPRNRTIPILEWIEAFGHTFIVMPRWGDCTRADVVTVGELVRYFHDLTETVAFLHSRGISHGDIGANVVMDAQTGHNHWAPKLAGLRGPECRYALIDFGCATFYSEGKLLGWRGNLDTAMKLDVSWVAALAGGQVMCIGSDLLPELESLLRAMEDEASPTQPTAAEVFERFDAMCAKLTPSDMEKQVSAIWWSDQSGIYQMREQEITFAPPYRATL</sequence>
<reference evidence="2 3" key="1">
    <citation type="journal article" date="2015" name="Fungal Genet. Biol.">
        <title>Evolution of novel wood decay mechanisms in Agaricales revealed by the genome sequences of Fistulina hepatica and Cylindrobasidium torrendii.</title>
        <authorList>
            <person name="Floudas D."/>
            <person name="Held B.W."/>
            <person name="Riley R."/>
            <person name="Nagy L.G."/>
            <person name="Koehler G."/>
            <person name="Ransdell A.S."/>
            <person name="Younus H."/>
            <person name="Chow J."/>
            <person name="Chiniquy J."/>
            <person name="Lipzen A."/>
            <person name="Tritt A."/>
            <person name="Sun H."/>
            <person name="Haridas S."/>
            <person name="LaButti K."/>
            <person name="Ohm R.A."/>
            <person name="Kues U."/>
            <person name="Blanchette R.A."/>
            <person name="Grigoriev I.V."/>
            <person name="Minto R.E."/>
            <person name="Hibbett D.S."/>
        </authorList>
    </citation>
    <scope>NUCLEOTIDE SEQUENCE [LARGE SCALE GENOMIC DNA]</scope>
    <source>
        <strain evidence="2 3">FP15055 ss-10</strain>
    </source>
</reference>
<accession>A0A0D7BDA3</accession>
<evidence type="ECO:0008006" key="4">
    <source>
        <dbReference type="Google" id="ProtNLM"/>
    </source>
</evidence>
<dbReference type="Gene3D" id="1.10.510.10">
    <property type="entry name" value="Transferase(Phosphotransferase) domain 1"/>
    <property type="match status" value="1"/>
</dbReference>
<evidence type="ECO:0000313" key="2">
    <source>
        <dbReference type="EMBL" id="KIY68195.1"/>
    </source>
</evidence>
<proteinExistence type="predicted"/>
<feature type="signal peptide" evidence="1">
    <location>
        <begin position="1"/>
        <end position="19"/>
    </location>
</feature>
<gene>
    <name evidence="2" type="ORF">CYLTODRAFT_443535</name>
</gene>
<organism evidence="2 3">
    <name type="scientific">Cylindrobasidium torrendii FP15055 ss-10</name>
    <dbReference type="NCBI Taxonomy" id="1314674"/>
    <lineage>
        <taxon>Eukaryota</taxon>
        <taxon>Fungi</taxon>
        <taxon>Dikarya</taxon>
        <taxon>Basidiomycota</taxon>
        <taxon>Agaricomycotina</taxon>
        <taxon>Agaricomycetes</taxon>
        <taxon>Agaricomycetidae</taxon>
        <taxon>Agaricales</taxon>
        <taxon>Marasmiineae</taxon>
        <taxon>Physalacriaceae</taxon>
        <taxon>Cylindrobasidium</taxon>
    </lineage>
</organism>
<keyword evidence="3" id="KW-1185">Reference proteome</keyword>
<dbReference type="InterPro" id="IPR011009">
    <property type="entry name" value="Kinase-like_dom_sf"/>
</dbReference>
<dbReference type="STRING" id="1314674.A0A0D7BDA3"/>
<dbReference type="Proteomes" id="UP000054007">
    <property type="component" value="Unassembled WGS sequence"/>
</dbReference>
<feature type="chain" id="PRO_5002316874" description="Protein kinase domain-containing protein" evidence="1">
    <location>
        <begin position="20"/>
        <end position="397"/>
    </location>
</feature>
<dbReference type="EMBL" id="KN880508">
    <property type="protein sequence ID" value="KIY68195.1"/>
    <property type="molecule type" value="Genomic_DNA"/>
</dbReference>
<name>A0A0D7BDA3_9AGAR</name>